<evidence type="ECO:0000256" key="1">
    <source>
        <dbReference type="SAM" id="Phobius"/>
    </source>
</evidence>
<dbReference type="EMBL" id="MT144592">
    <property type="protein sequence ID" value="QJH93860.1"/>
    <property type="molecule type" value="Genomic_DNA"/>
</dbReference>
<organism evidence="2">
    <name type="scientific">viral metagenome</name>
    <dbReference type="NCBI Taxonomy" id="1070528"/>
    <lineage>
        <taxon>unclassified sequences</taxon>
        <taxon>metagenomes</taxon>
        <taxon>organismal metagenomes</taxon>
    </lineage>
</organism>
<feature type="transmembrane region" description="Helical" evidence="1">
    <location>
        <begin position="21"/>
        <end position="41"/>
    </location>
</feature>
<protein>
    <submittedName>
        <fullName evidence="2">Uncharacterized protein</fullName>
    </submittedName>
</protein>
<sequence>MTEERRTPRSAFEILSFKLDRTLAIVGIVLIGGLALCFNVTDSQLGMAAVSGLVGYIGGRAGK</sequence>
<keyword evidence="1" id="KW-1133">Transmembrane helix</keyword>
<evidence type="ECO:0000313" key="2">
    <source>
        <dbReference type="EMBL" id="QJA48151.1"/>
    </source>
</evidence>
<keyword evidence="1" id="KW-0812">Transmembrane</keyword>
<reference evidence="2" key="1">
    <citation type="submission" date="2020-03" db="EMBL/GenBank/DDBJ databases">
        <title>The deep terrestrial virosphere.</title>
        <authorList>
            <person name="Holmfeldt K."/>
            <person name="Nilsson E."/>
            <person name="Simone D."/>
            <person name="Lopez-Fernandez M."/>
            <person name="Wu X."/>
            <person name="de Brujin I."/>
            <person name="Lundin D."/>
            <person name="Andersson A."/>
            <person name="Bertilsson S."/>
            <person name="Dopson M."/>
        </authorList>
    </citation>
    <scope>NUCLEOTIDE SEQUENCE</scope>
    <source>
        <strain evidence="2">TM448A00842</strain>
        <strain evidence="3">TM448B00141</strain>
    </source>
</reference>
<dbReference type="EMBL" id="MT144073">
    <property type="protein sequence ID" value="QJA48151.1"/>
    <property type="molecule type" value="Genomic_DNA"/>
</dbReference>
<name>A0A6H1ZL38_9ZZZZ</name>
<accession>A0A6H1ZL38</accession>
<gene>
    <name evidence="2" type="ORF">TM448A00842_0014</name>
    <name evidence="3" type="ORF">TM448B00141_0046</name>
</gene>
<proteinExistence type="predicted"/>
<keyword evidence="1" id="KW-0472">Membrane</keyword>
<evidence type="ECO:0000313" key="3">
    <source>
        <dbReference type="EMBL" id="QJH93860.1"/>
    </source>
</evidence>
<dbReference type="AlphaFoldDB" id="A0A6H1ZL38"/>